<name>A0A9Q0ND21_9DIPT</name>
<gene>
    <name evidence="1" type="ORF">Bhyg_03273</name>
</gene>
<dbReference type="AlphaFoldDB" id="A0A9Q0ND21"/>
<organism evidence="1 2">
    <name type="scientific">Pseudolycoriella hygida</name>
    <dbReference type="NCBI Taxonomy" id="35572"/>
    <lineage>
        <taxon>Eukaryota</taxon>
        <taxon>Metazoa</taxon>
        <taxon>Ecdysozoa</taxon>
        <taxon>Arthropoda</taxon>
        <taxon>Hexapoda</taxon>
        <taxon>Insecta</taxon>
        <taxon>Pterygota</taxon>
        <taxon>Neoptera</taxon>
        <taxon>Endopterygota</taxon>
        <taxon>Diptera</taxon>
        <taxon>Nematocera</taxon>
        <taxon>Sciaroidea</taxon>
        <taxon>Sciaridae</taxon>
        <taxon>Pseudolycoriella</taxon>
    </lineage>
</organism>
<comment type="caution">
    <text evidence="1">The sequence shown here is derived from an EMBL/GenBank/DDBJ whole genome shotgun (WGS) entry which is preliminary data.</text>
</comment>
<accession>A0A9Q0ND21</accession>
<evidence type="ECO:0000313" key="2">
    <source>
        <dbReference type="Proteomes" id="UP001151699"/>
    </source>
</evidence>
<evidence type="ECO:0000313" key="1">
    <source>
        <dbReference type="EMBL" id="KAJ6648048.1"/>
    </source>
</evidence>
<dbReference type="Proteomes" id="UP001151699">
    <property type="component" value="Chromosome A"/>
</dbReference>
<reference evidence="1" key="1">
    <citation type="submission" date="2022-07" db="EMBL/GenBank/DDBJ databases">
        <authorList>
            <person name="Trinca V."/>
            <person name="Uliana J.V.C."/>
            <person name="Torres T.T."/>
            <person name="Ward R.J."/>
            <person name="Monesi N."/>
        </authorList>
    </citation>
    <scope>NUCLEOTIDE SEQUENCE</scope>
    <source>
        <strain evidence="1">HSMRA1968</strain>
        <tissue evidence="1">Whole embryos</tissue>
    </source>
</reference>
<keyword evidence="2" id="KW-1185">Reference proteome</keyword>
<dbReference type="EMBL" id="WJQU01000001">
    <property type="protein sequence ID" value="KAJ6648048.1"/>
    <property type="molecule type" value="Genomic_DNA"/>
</dbReference>
<protein>
    <submittedName>
        <fullName evidence="1">Uncharacterized protein</fullName>
    </submittedName>
</protein>
<proteinExistence type="predicted"/>
<sequence>MLGLLRPTSIRRDWMPRRSNYKWEQQTLQNNPNNGSS</sequence>